<keyword evidence="9" id="KW-1185">Reference proteome</keyword>
<feature type="domain" description="DUF4158" evidence="7">
    <location>
        <begin position="6"/>
        <end position="169"/>
    </location>
</feature>
<evidence type="ECO:0000256" key="2">
    <source>
        <dbReference type="ARBA" id="ARBA00022578"/>
    </source>
</evidence>
<dbReference type="RefSeq" id="WP_090812901.1">
    <property type="nucleotide sequence ID" value="NZ_FNKX01000005.1"/>
</dbReference>
<name>A0A1H1KLB0_9BURK</name>
<dbReference type="InterPro" id="IPR025296">
    <property type="entry name" value="DUF4158"/>
</dbReference>
<reference evidence="9" key="1">
    <citation type="submission" date="2016-10" db="EMBL/GenBank/DDBJ databases">
        <authorList>
            <person name="Varghese N."/>
            <person name="Submissions S."/>
        </authorList>
    </citation>
    <scope>NUCLEOTIDE SEQUENCE [LARGE SCALE GENOMIC DNA]</scope>
    <source>
        <strain evidence="9">DUS833</strain>
    </source>
</reference>
<dbReference type="Pfam" id="PF01526">
    <property type="entry name" value="DDE_Tnp_Tn3"/>
    <property type="match status" value="1"/>
</dbReference>
<evidence type="ECO:0000256" key="5">
    <source>
        <dbReference type="SAM" id="MobiDB-lite"/>
    </source>
</evidence>
<feature type="domain" description="Tn3 transposase DDE" evidence="6">
    <location>
        <begin position="580"/>
        <end position="966"/>
    </location>
</feature>
<dbReference type="InterPro" id="IPR047653">
    <property type="entry name" value="Tn3-like_transpos"/>
</dbReference>
<feature type="compositionally biased region" description="Polar residues" evidence="5">
    <location>
        <begin position="988"/>
        <end position="1000"/>
    </location>
</feature>
<keyword evidence="4" id="KW-0233">DNA recombination</keyword>
<feature type="region of interest" description="Disordered" evidence="5">
    <location>
        <begin position="978"/>
        <end position="1015"/>
    </location>
</feature>
<organism evidence="8 9">
    <name type="scientific">Paraburkholderia tuberum</name>
    <dbReference type="NCBI Taxonomy" id="157910"/>
    <lineage>
        <taxon>Bacteria</taxon>
        <taxon>Pseudomonadati</taxon>
        <taxon>Pseudomonadota</taxon>
        <taxon>Betaproteobacteria</taxon>
        <taxon>Burkholderiales</taxon>
        <taxon>Burkholderiaceae</taxon>
        <taxon>Paraburkholderia</taxon>
    </lineage>
</organism>
<evidence type="ECO:0000256" key="3">
    <source>
        <dbReference type="ARBA" id="ARBA00023125"/>
    </source>
</evidence>
<protein>
    <submittedName>
        <fullName evidence="8">Transposase and inactivated derivatives, TnpA family</fullName>
    </submittedName>
</protein>
<evidence type="ECO:0000313" key="9">
    <source>
        <dbReference type="Proteomes" id="UP000199365"/>
    </source>
</evidence>
<evidence type="ECO:0000256" key="4">
    <source>
        <dbReference type="ARBA" id="ARBA00023172"/>
    </source>
</evidence>
<accession>A0A1H1KLB0</accession>
<dbReference type="AlphaFoldDB" id="A0A1H1KLB0"/>
<dbReference type="STRING" id="157910.SAMN05445850_8576"/>
<dbReference type="GO" id="GO:0004803">
    <property type="term" value="F:transposase activity"/>
    <property type="evidence" value="ECO:0007669"/>
    <property type="project" value="InterPro"/>
</dbReference>
<sequence>MPRRSILSASERDSLLAIPEERDDLIRHYTFSESDLSLIRQRRGDANRLGYAVQLCLLRYPGQGWSTTTEVPPAMLQWISQQLGVDPACWPQYAKREETRREHLLELRAQLGLSPFNLSHYRTAVHALVSLAMQTDKGVVLAQALVEHLRRQAILLPKDAVIERICAEAITRATRQIYRVLTEPLSEEHGHRLDRLLQRRADGRMTWLAWLRQPPGKASSRQMLQHIDRLKLLQAVDLPAGLDRLVHRNRLLKIAREGGQMTPHDLAKFEPQRRHATLAASVMEATATVTDEIVELHDRIVGRLFNTAKKKHQERFHRAGKAINDKVRLFGKLGRALLKAKEDGVDAFKAIESVISWDAFTQSVTEAEQLAQPEAFDFLHEIGDHYATLRRYVPAFLEVLKLRAAPAAVDVLDAINTIRTMDSDGTRKLPADAPTRFIKPRWRPLVFTNAGLERRYYELCALYELKNALRSGDVWVQGSRQFKDFDDYLLPAEKFQAIRRENLLPLPITTDCEQYLLERRQLLEQRLETVNRLAAANDLPDAIITDSGLKITPLDAVVPDDAEALIGQTALMLPRVKITELLMEVDAWTGFTSHFTHLKTGETTQDKTLLLTTILADAINLGLTKMAEACPGTTYAKLAWLQAWHIRDETYSQALAELVNAQHVHPFAAHWGDGTTSSSDGQRFRAGGRAQSTGHVNPKYGAEPGRMFYTHISDQYAPFYPNLVNVGVRDSTYVLDGLLYHESDLRIQEHYTDTNGFTDHVFALMHLLGFRFAPRIRDLDDMKLYVPGSVKDYPALAAMIGDTYNEKHIQRSWEEVLRLATSIRQGTVTASLMLRKLGSYPRQNGLALALREIGRIERTLFILEWLQNVELRRRVHAGLNKGEARNALARAVFFCRLGEIRDRSFEAQRYRASGLNLVTAAIVQWNTVYLERAVQAMHTRGLPVDVALLPYLSPLGWEHVNLTGDYVWRQSQKLPAGKFRPLRPVPETQLSTPRARQSASGHIEPEAIPDETDGL</sequence>
<evidence type="ECO:0000256" key="1">
    <source>
        <dbReference type="ARBA" id="ARBA00009402"/>
    </source>
</evidence>
<proteinExistence type="inferred from homology"/>
<dbReference type="Pfam" id="PF13700">
    <property type="entry name" value="DUF4158"/>
    <property type="match status" value="1"/>
</dbReference>
<gene>
    <name evidence="8" type="ORF">SAMN05445850_8576</name>
</gene>
<evidence type="ECO:0000313" key="8">
    <source>
        <dbReference type="EMBL" id="SDR63026.1"/>
    </source>
</evidence>
<comment type="similarity">
    <text evidence="1">Belongs to the transposase 7 family.</text>
</comment>
<dbReference type="InterPro" id="IPR002513">
    <property type="entry name" value="Tn3_Tnp_DDE_dom"/>
</dbReference>
<dbReference type="EMBL" id="FNKX01000005">
    <property type="protein sequence ID" value="SDR63026.1"/>
    <property type="molecule type" value="Genomic_DNA"/>
</dbReference>
<dbReference type="GO" id="GO:0006313">
    <property type="term" value="P:DNA transposition"/>
    <property type="evidence" value="ECO:0007669"/>
    <property type="project" value="InterPro"/>
</dbReference>
<feature type="region of interest" description="Disordered" evidence="5">
    <location>
        <begin position="674"/>
        <end position="697"/>
    </location>
</feature>
<dbReference type="GO" id="GO:0003677">
    <property type="term" value="F:DNA binding"/>
    <property type="evidence" value="ECO:0007669"/>
    <property type="project" value="UniProtKB-KW"/>
</dbReference>
<evidence type="ECO:0000259" key="6">
    <source>
        <dbReference type="Pfam" id="PF01526"/>
    </source>
</evidence>
<dbReference type="NCBIfam" id="NF033527">
    <property type="entry name" value="transpos_Tn3"/>
    <property type="match status" value="1"/>
</dbReference>
<keyword evidence="2" id="KW-0815">Transposition</keyword>
<evidence type="ECO:0000259" key="7">
    <source>
        <dbReference type="Pfam" id="PF13700"/>
    </source>
</evidence>
<keyword evidence="3" id="KW-0238">DNA-binding</keyword>
<dbReference type="Proteomes" id="UP000199365">
    <property type="component" value="Unassembled WGS sequence"/>
</dbReference>